<keyword evidence="1" id="KW-0560">Oxidoreductase</keyword>
<protein>
    <submittedName>
        <fullName evidence="1">Glutathione peroxidase</fullName>
    </submittedName>
</protein>
<organism evidence="1">
    <name type="scientific">Rhizophora mucronata</name>
    <name type="common">Asiatic mangrove</name>
    <dbReference type="NCBI Taxonomy" id="61149"/>
    <lineage>
        <taxon>Eukaryota</taxon>
        <taxon>Viridiplantae</taxon>
        <taxon>Streptophyta</taxon>
        <taxon>Embryophyta</taxon>
        <taxon>Tracheophyta</taxon>
        <taxon>Spermatophyta</taxon>
        <taxon>Magnoliopsida</taxon>
        <taxon>eudicotyledons</taxon>
        <taxon>Gunneridae</taxon>
        <taxon>Pentapetalae</taxon>
        <taxon>rosids</taxon>
        <taxon>fabids</taxon>
        <taxon>Malpighiales</taxon>
        <taxon>Rhizophoraceae</taxon>
        <taxon>Rhizophora</taxon>
    </lineage>
</organism>
<dbReference type="GO" id="GO:0004601">
    <property type="term" value="F:peroxidase activity"/>
    <property type="evidence" value="ECO:0007669"/>
    <property type="project" value="UniProtKB-KW"/>
</dbReference>
<proteinExistence type="predicted"/>
<accession>A0A2P2K5X9</accession>
<dbReference type="AlphaFoldDB" id="A0A2P2K5X9"/>
<name>A0A2P2K5X9_RHIMU</name>
<evidence type="ECO:0000313" key="1">
    <source>
        <dbReference type="EMBL" id="MBX01128.1"/>
    </source>
</evidence>
<keyword evidence="1" id="KW-0575">Peroxidase</keyword>
<sequence length="34" mass="3665">MIFSGTLQSSLSIRMGKSSTDTTPQPLLLALRIT</sequence>
<dbReference type="EMBL" id="GGEC01020644">
    <property type="protein sequence ID" value="MBX01128.1"/>
    <property type="molecule type" value="Transcribed_RNA"/>
</dbReference>
<reference evidence="1" key="1">
    <citation type="submission" date="2018-02" db="EMBL/GenBank/DDBJ databases">
        <title>Rhizophora mucronata_Transcriptome.</title>
        <authorList>
            <person name="Meera S.P."/>
            <person name="Sreeshan A."/>
            <person name="Augustine A."/>
        </authorList>
    </citation>
    <scope>NUCLEOTIDE SEQUENCE</scope>
    <source>
        <tissue evidence="1">Leaf</tissue>
    </source>
</reference>